<dbReference type="RefSeq" id="WP_069422126.1">
    <property type="nucleotide sequence ID" value="NZ_CBCRZH010000079.1"/>
</dbReference>
<dbReference type="PROSITE" id="PS51819">
    <property type="entry name" value="VOC"/>
    <property type="match status" value="1"/>
</dbReference>
<dbReference type="InterPro" id="IPR029068">
    <property type="entry name" value="Glyas_Bleomycin-R_OHBP_Dase"/>
</dbReference>
<keyword evidence="1" id="KW-0479">Metal-binding</keyword>
<comment type="caution">
    <text evidence="3">The sequence shown here is derived from an EMBL/GenBank/DDBJ whole genome shotgun (WGS) entry which is preliminary data.</text>
</comment>
<dbReference type="InterPro" id="IPR037523">
    <property type="entry name" value="VOC_core"/>
</dbReference>
<name>A0A1E3S5T9_MYCIE</name>
<reference evidence="3 4" key="1">
    <citation type="submission" date="2017-02" db="EMBL/GenBank/DDBJ databases">
        <title>The new phylogeny of genus Mycobacterium.</title>
        <authorList>
            <person name="Tortoli E."/>
            <person name="Trovato A."/>
            <person name="Cirillo D.M."/>
        </authorList>
    </citation>
    <scope>NUCLEOTIDE SEQUENCE [LARGE SCALE GENOMIC DNA]</scope>
    <source>
        <strain evidence="3 4">DSM 44049</strain>
    </source>
</reference>
<dbReference type="STRING" id="28445.BHQ20_26450"/>
<dbReference type="GO" id="GO:0046872">
    <property type="term" value="F:metal ion binding"/>
    <property type="evidence" value="ECO:0007669"/>
    <property type="project" value="UniProtKB-KW"/>
</dbReference>
<evidence type="ECO:0000313" key="4">
    <source>
        <dbReference type="Proteomes" id="UP000192739"/>
    </source>
</evidence>
<dbReference type="InterPro" id="IPR051785">
    <property type="entry name" value="MMCE/EMCE_epimerase"/>
</dbReference>
<dbReference type="GO" id="GO:0004493">
    <property type="term" value="F:methylmalonyl-CoA epimerase activity"/>
    <property type="evidence" value="ECO:0007669"/>
    <property type="project" value="TreeGrafter"/>
</dbReference>
<dbReference type="OrthoDB" id="4577835at2"/>
<dbReference type="SUPFAM" id="SSF54593">
    <property type="entry name" value="Glyoxalase/Bleomycin resistance protein/Dihydroxybiphenyl dioxygenase"/>
    <property type="match status" value="2"/>
</dbReference>
<dbReference type="PANTHER" id="PTHR43048:SF3">
    <property type="entry name" value="METHYLMALONYL-COA EPIMERASE, MITOCHONDRIAL"/>
    <property type="match status" value="1"/>
</dbReference>
<feature type="domain" description="VOC" evidence="2">
    <location>
        <begin position="176"/>
        <end position="299"/>
    </location>
</feature>
<dbReference type="EMBL" id="MVHT01000091">
    <property type="protein sequence ID" value="ORA96621.1"/>
    <property type="molecule type" value="Genomic_DNA"/>
</dbReference>
<dbReference type="AlphaFoldDB" id="A0A1E3S5T9"/>
<evidence type="ECO:0000256" key="1">
    <source>
        <dbReference type="ARBA" id="ARBA00022723"/>
    </source>
</evidence>
<proteinExistence type="predicted"/>
<protein>
    <recommendedName>
        <fullName evidence="2">VOC domain-containing protein</fullName>
    </recommendedName>
</protein>
<dbReference type="Pfam" id="PF13669">
    <property type="entry name" value="Glyoxalase_4"/>
    <property type="match status" value="1"/>
</dbReference>
<evidence type="ECO:0000259" key="2">
    <source>
        <dbReference type="PROSITE" id="PS51819"/>
    </source>
</evidence>
<keyword evidence="4" id="KW-1185">Reference proteome</keyword>
<dbReference type="PANTHER" id="PTHR43048">
    <property type="entry name" value="METHYLMALONYL-COA EPIMERASE"/>
    <property type="match status" value="1"/>
</dbReference>
<sequence length="299" mass="33341">MIAIGKQWHVNHVVDDYRAVTDWYRNVFGAVDVFTDEWLEAEKRWASMVTIADLAVDVMEPTPEGADLPLGKFLTRFGKHFHASAYFVDCHPTEIFDALTAVGVRCFGLAGAGREVMVERPMSPVFTHPRDTAGQLEFMPFSYSRPGPLGVPGRWEDPRYSEGWTTELWRSHPLAIAGWAVGVVVHDLDRAADIYRALGAEVVAKDDRADSERCRLRFGTNTSVELIRPRSDDSVAGHDLATNGEIMHSCIFETDDLAAAEQHLTTHDVVIAERDGDRLVTDPQSCHGAVFEFVGRDRS</sequence>
<evidence type="ECO:0000313" key="3">
    <source>
        <dbReference type="EMBL" id="ORA96621.1"/>
    </source>
</evidence>
<dbReference type="GO" id="GO:0046491">
    <property type="term" value="P:L-methylmalonyl-CoA metabolic process"/>
    <property type="evidence" value="ECO:0007669"/>
    <property type="project" value="TreeGrafter"/>
</dbReference>
<dbReference type="Proteomes" id="UP000192739">
    <property type="component" value="Unassembled WGS sequence"/>
</dbReference>
<gene>
    <name evidence="3" type="ORF">BST27_24730</name>
</gene>
<accession>A0A1E3S5T9</accession>
<dbReference type="Gene3D" id="3.10.180.10">
    <property type="entry name" value="2,3-Dihydroxybiphenyl 1,2-Dioxygenase, domain 1"/>
    <property type="match status" value="2"/>
</dbReference>
<organism evidence="3 4">
    <name type="scientific">Mycobacterium intermedium</name>
    <dbReference type="NCBI Taxonomy" id="28445"/>
    <lineage>
        <taxon>Bacteria</taxon>
        <taxon>Bacillati</taxon>
        <taxon>Actinomycetota</taxon>
        <taxon>Actinomycetes</taxon>
        <taxon>Mycobacteriales</taxon>
        <taxon>Mycobacteriaceae</taxon>
        <taxon>Mycobacterium</taxon>
        <taxon>Mycobacterium simiae complex</taxon>
    </lineage>
</organism>